<dbReference type="EMBL" id="AMFJ01000602">
    <property type="protein sequence ID" value="EKE27014.1"/>
    <property type="molecule type" value="Genomic_DNA"/>
</dbReference>
<dbReference type="InterPro" id="IPR043993">
    <property type="entry name" value="T4SS_pilin"/>
</dbReference>
<feature type="signal peptide" evidence="2">
    <location>
        <begin position="1"/>
        <end position="23"/>
    </location>
</feature>
<evidence type="ECO:0000313" key="3">
    <source>
        <dbReference type="EMBL" id="EKE27014.1"/>
    </source>
</evidence>
<evidence type="ECO:0000256" key="2">
    <source>
        <dbReference type="SAM" id="SignalP"/>
    </source>
</evidence>
<keyword evidence="1" id="KW-0472">Membrane</keyword>
<dbReference type="Pfam" id="PF18895">
    <property type="entry name" value="T4SS_pilin"/>
    <property type="match status" value="1"/>
</dbReference>
<name>K2GA30_9BACT</name>
<keyword evidence="1" id="KW-1133">Transmembrane helix</keyword>
<organism evidence="3">
    <name type="scientific">uncultured bacterium</name>
    <name type="common">gcode 4</name>
    <dbReference type="NCBI Taxonomy" id="1234023"/>
    <lineage>
        <taxon>Bacteria</taxon>
        <taxon>environmental samples</taxon>
    </lineage>
</organism>
<dbReference type="AlphaFoldDB" id="K2GA30"/>
<proteinExistence type="predicted"/>
<keyword evidence="1" id="KW-0812">Transmembrane</keyword>
<gene>
    <name evidence="3" type="ORF">ACD_4C00086G0005</name>
</gene>
<reference evidence="3" key="1">
    <citation type="journal article" date="2012" name="Science">
        <title>Fermentation, hydrogen, and sulfur metabolism in multiple uncultivated bacterial phyla.</title>
        <authorList>
            <person name="Wrighton K.C."/>
            <person name="Thomas B.C."/>
            <person name="Sharon I."/>
            <person name="Miller C.S."/>
            <person name="Castelle C.J."/>
            <person name="VerBerkmoes N.C."/>
            <person name="Wilkins M.J."/>
            <person name="Hettich R.L."/>
            <person name="Lipton M.S."/>
            <person name="Williams K.H."/>
            <person name="Long P.E."/>
            <person name="Banfield J.F."/>
        </authorList>
    </citation>
    <scope>NUCLEOTIDE SEQUENCE [LARGE SCALE GENOMIC DNA]</scope>
</reference>
<feature type="chain" id="PRO_5017452351" evidence="2">
    <location>
        <begin position="24"/>
        <end position="128"/>
    </location>
</feature>
<feature type="transmembrane region" description="Helical" evidence="1">
    <location>
        <begin position="103"/>
        <end position="126"/>
    </location>
</feature>
<comment type="caution">
    <text evidence="3">The sequence shown here is derived from an EMBL/GenBank/DDBJ whole genome shotgun (WGS) entry which is preliminary data.</text>
</comment>
<feature type="transmembrane region" description="Helical" evidence="1">
    <location>
        <begin position="63"/>
        <end position="83"/>
    </location>
</feature>
<keyword evidence="2" id="KW-0732">Signal</keyword>
<protein>
    <submittedName>
        <fullName evidence="3">Uncharacterized protein</fullName>
    </submittedName>
</protein>
<evidence type="ECO:0000256" key="1">
    <source>
        <dbReference type="SAM" id="Phobius"/>
    </source>
</evidence>
<accession>K2GA30</accession>
<sequence length="128" mass="14369">MTNIKNIWFASIALASSVQQIFAADWDSSEQGAINFWNEKVEGKIRGTDDSADSAIQTIVSNLLMFIGLVAVLYGIYGGFLILTAGWKDDNVKKWKTILIQSFIWIVVIFLAYSIVNWILTFIVWAGE</sequence>